<accession>A0A9N9HWG9</accession>
<feature type="compositionally biased region" description="Basic and acidic residues" evidence="1">
    <location>
        <begin position="20"/>
        <end position="29"/>
    </location>
</feature>
<sequence length="61" mass="6786">YVHSQETLNEGIKLPASSKRGNETTEKDISKRKKVKKTRKSVKSDLQPGNGRSSESPLSDE</sequence>
<protein>
    <submittedName>
        <fullName evidence="2">860_t:CDS:1</fullName>
    </submittedName>
</protein>
<dbReference type="EMBL" id="CAJVPP010010434">
    <property type="protein sequence ID" value="CAG8710224.1"/>
    <property type="molecule type" value="Genomic_DNA"/>
</dbReference>
<reference evidence="2" key="1">
    <citation type="submission" date="2021-06" db="EMBL/GenBank/DDBJ databases">
        <authorList>
            <person name="Kallberg Y."/>
            <person name="Tangrot J."/>
            <person name="Rosling A."/>
        </authorList>
    </citation>
    <scope>NUCLEOTIDE SEQUENCE</scope>
    <source>
        <strain evidence="2">87-6 pot B 2015</strain>
    </source>
</reference>
<feature type="compositionally biased region" description="Basic residues" evidence="1">
    <location>
        <begin position="30"/>
        <end position="41"/>
    </location>
</feature>
<dbReference type="Proteomes" id="UP000789375">
    <property type="component" value="Unassembled WGS sequence"/>
</dbReference>
<feature type="non-terminal residue" evidence="2">
    <location>
        <position position="1"/>
    </location>
</feature>
<organism evidence="2 3">
    <name type="scientific">Funneliformis mosseae</name>
    <name type="common">Endomycorrhizal fungus</name>
    <name type="synonym">Glomus mosseae</name>
    <dbReference type="NCBI Taxonomy" id="27381"/>
    <lineage>
        <taxon>Eukaryota</taxon>
        <taxon>Fungi</taxon>
        <taxon>Fungi incertae sedis</taxon>
        <taxon>Mucoromycota</taxon>
        <taxon>Glomeromycotina</taxon>
        <taxon>Glomeromycetes</taxon>
        <taxon>Glomerales</taxon>
        <taxon>Glomeraceae</taxon>
        <taxon>Funneliformis</taxon>
    </lineage>
</organism>
<feature type="compositionally biased region" description="Polar residues" evidence="1">
    <location>
        <begin position="50"/>
        <end position="61"/>
    </location>
</feature>
<gene>
    <name evidence="2" type="ORF">FMOSSE_LOCUS14272</name>
</gene>
<comment type="caution">
    <text evidence="2">The sequence shown here is derived from an EMBL/GenBank/DDBJ whole genome shotgun (WGS) entry which is preliminary data.</text>
</comment>
<evidence type="ECO:0000256" key="1">
    <source>
        <dbReference type="SAM" id="MobiDB-lite"/>
    </source>
</evidence>
<keyword evidence="3" id="KW-1185">Reference proteome</keyword>
<proteinExistence type="predicted"/>
<evidence type="ECO:0000313" key="2">
    <source>
        <dbReference type="EMBL" id="CAG8710224.1"/>
    </source>
</evidence>
<feature type="non-terminal residue" evidence="2">
    <location>
        <position position="61"/>
    </location>
</feature>
<feature type="region of interest" description="Disordered" evidence="1">
    <location>
        <begin position="1"/>
        <end position="61"/>
    </location>
</feature>
<name>A0A9N9HWG9_FUNMO</name>
<evidence type="ECO:0000313" key="3">
    <source>
        <dbReference type="Proteomes" id="UP000789375"/>
    </source>
</evidence>
<dbReference type="AlphaFoldDB" id="A0A9N9HWG9"/>